<dbReference type="PROSITE" id="PS51257">
    <property type="entry name" value="PROKAR_LIPOPROTEIN"/>
    <property type="match status" value="1"/>
</dbReference>
<comment type="caution">
    <text evidence="1">The sequence shown here is derived from an EMBL/GenBank/DDBJ whole genome shotgun (WGS) entry which is preliminary data.</text>
</comment>
<sequence length="195" mass="22507">MKRFLTLMIAAALLAGCQTRDQRNADMNMKTMQNTVSRDRLLVTFGQLTPPPMGADIMTKSDDQVIAWVKQIDDWTHQVLSSPVTGEMDRYAMREMQTHLTQVYTPEMAQRLVANFYRLDTTTGTYQANSTKAMLNLRSNYQTYELKRQQPAAGQYKLMLSGRSRQDYSETVMQHESVYQVQGNQLKIQEFKSRT</sequence>
<evidence type="ECO:0000313" key="2">
    <source>
        <dbReference type="Proteomes" id="UP001527882"/>
    </source>
</evidence>
<accession>A0ABT4QE44</accession>
<keyword evidence="2" id="KW-1185">Reference proteome</keyword>
<dbReference type="EMBL" id="JAQAGZ010000014">
    <property type="protein sequence ID" value="MCZ8514945.1"/>
    <property type="molecule type" value="Genomic_DNA"/>
</dbReference>
<gene>
    <name evidence="1" type="ORF">O9H85_21470</name>
</gene>
<proteinExistence type="predicted"/>
<dbReference type="Proteomes" id="UP001527882">
    <property type="component" value="Unassembled WGS sequence"/>
</dbReference>
<organism evidence="1 2">
    <name type="scientific">Paenibacillus gyeongsangnamensis</name>
    <dbReference type="NCBI Taxonomy" id="3388067"/>
    <lineage>
        <taxon>Bacteria</taxon>
        <taxon>Bacillati</taxon>
        <taxon>Bacillota</taxon>
        <taxon>Bacilli</taxon>
        <taxon>Bacillales</taxon>
        <taxon>Paenibacillaceae</taxon>
        <taxon>Paenibacillus</taxon>
    </lineage>
</organism>
<name>A0ABT4QE44_9BACL</name>
<reference evidence="1 2" key="1">
    <citation type="submission" date="2022-12" db="EMBL/GenBank/DDBJ databases">
        <title>Draft genome sequence of Paenibacillus sp. dW9.</title>
        <authorList>
            <person name="Choi E.-W."/>
            <person name="Kim D.-U."/>
        </authorList>
    </citation>
    <scope>NUCLEOTIDE SEQUENCE [LARGE SCALE GENOMIC DNA]</scope>
    <source>
        <strain evidence="2">dW9</strain>
    </source>
</reference>
<protein>
    <submittedName>
        <fullName evidence="1">Uncharacterized protein</fullName>
    </submittedName>
</protein>
<evidence type="ECO:0000313" key="1">
    <source>
        <dbReference type="EMBL" id="MCZ8514945.1"/>
    </source>
</evidence>
<dbReference type="RefSeq" id="WP_269883472.1">
    <property type="nucleotide sequence ID" value="NZ_JAQAGZ010000014.1"/>
</dbReference>